<evidence type="ECO:0000313" key="10">
    <source>
        <dbReference type="Proteomes" id="UP000297910"/>
    </source>
</evidence>
<keyword evidence="10" id="KW-1185">Reference proteome</keyword>
<dbReference type="AlphaFoldDB" id="A0A4Z1FJM3"/>
<dbReference type="InterPro" id="IPR036396">
    <property type="entry name" value="Cyt_P450_sf"/>
</dbReference>
<dbReference type="Pfam" id="PF00067">
    <property type="entry name" value="p450"/>
    <property type="match status" value="1"/>
</dbReference>
<dbReference type="GO" id="GO:0016712">
    <property type="term" value="F:oxidoreductase activity, acting on paired donors, with incorporation or reduction of molecular oxygen, reduced flavin or flavoprotein as one donor, and incorporation of one atom of oxygen"/>
    <property type="evidence" value="ECO:0007669"/>
    <property type="project" value="InterPro"/>
</dbReference>
<accession>A0A4Z1FJM3</accession>
<dbReference type="EMBL" id="PQXI01000097">
    <property type="protein sequence ID" value="TGO24665.1"/>
    <property type="molecule type" value="Genomic_DNA"/>
</dbReference>
<keyword evidence="4 8" id="KW-0560">Oxidoreductase</keyword>
<dbReference type="InterPro" id="IPR001128">
    <property type="entry name" value="Cyt_P450"/>
</dbReference>
<evidence type="ECO:0000256" key="5">
    <source>
        <dbReference type="ARBA" id="ARBA00023004"/>
    </source>
</evidence>
<sequence length="495" mass="56058">MASLLIKLLLLFSAIFCYRLYTRWKLRRNTPAECQQAPSLPTIDPFLGLDLFKKSLEIRNQHTILETHAKQHDIYGKTFQALRLGGTTIYTAHPDNLKAVYGTNWKEWGTGRADAMVPFCGRGFVTRDGEEWRVHRSLFASTLTEANTANLKLLGNAYEQYIQGLPSNRQTLDLAPIFDKLFLDLSLQFLFGKRLAVLYSENSPVDMHTFEKAFDTAQSWMGIRLAFGKFGRSVSLLSNKWKESCRIVHSFVDHHIAKALDKLYSLNSEDYASSLLENLVLQGKNLEEIRSQILQGMLVTQDTTGIVLSNTIFLLSRSPKIWARLREDIAALGPVQDWNTTDLKNLKLLHNCIKESLRIYPLFHANGRIALVDTTLPTGGGSDGTAPIFIPAGRRVSTNFYTLHREKSVFGADIEIFNPDRWNHIFPSNWEFMPFSHGPRSCAGRHKALGEASYIIARMATQFQQIESRDDRPWTEDVKLVVKNGNGCQVALFAA</sequence>
<dbReference type="SUPFAM" id="SSF48264">
    <property type="entry name" value="Cytochrome P450"/>
    <property type="match status" value="1"/>
</dbReference>
<keyword evidence="7 8" id="KW-0503">Monooxygenase</keyword>
<keyword evidence="3 8" id="KW-0479">Metal-binding</keyword>
<evidence type="ECO:0000256" key="1">
    <source>
        <dbReference type="ARBA" id="ARBA00001971"/>
    </source>
</evidence>
<reference evidence="9 10" key="1">
    <citation type="submission" date="2017-12" db="EMBL/GenBank/DDBJ databases">
        <title>Comparative genomics of Botrytis spp.</title>
        <authorList>
            <person name="Valero-Jimenez C.A."/>
            <person name="Tapia P."/>
            <person name="Veloso J."/>
            <person name="Silva-Moreno E."/>
            <person name="Staats M."/>
            <person name="Valdes J.H."/>
            <person name="Van Kan J.A.L."/>
        </authorList>
    </citation>
    <scope>NUCLEOTIDE SEQUENCE [LARGE SCALE GENOMIC DNA]</scope>
    <source>
        <strain evidence="9 10">Bp0003</strain>
    </source>
</reference>
<organism evidence="9 10">
    <name type="scientific">Botrytis paeoniae</name>
    <dbReference type="NCBI Taxonomy" id="278948"/>
    <lineage>
        <taxon>Eukaryota</taxon>
        <taxon>Fungi</taxon>
        <taxon>Dikarya</taxon>
        <taxon>Ascomycota</taxon>
        <taxon>Pezizomycotina</taxon>
        <taxon>Leotiomycetes</taxon>
        <taxon>Helotiales</taxon>
        <taxon>Sclerotiniaceae</taxon>
        <taxon>Botrytis</taxon>
    </lineage>
</organism>
<evidence type="ECO:0000256" key="6">
    <source>
        <dbReference type="ARBA" id="ARBA00023026"/>
    </source>
</evidence>
<evidence type="ECO:0000313" key="9">
    <source>
        <dbReference type="EMBL" id="TGO24665.1"/>
    </source>
</evidence>
<name>A0A4Z1FJM3_9HELO</name>
<evidence type="ECO:0008006" key="11">
    <source>
        <dbReference type="Google" id="ProtNLM"/>
    </source>
</evidence>
<dbReference type="Proteomes" id="UP000297910">
    <property type="component" value="Unassembled WGS sequence"/>
</dbReference>
<comment type="cofactor">
    <cofactor evidence="1">
        <name>heme</name>
        <dbReference type="ChEBI" id="CHEBI:30413"/>
    </cofactor>
</comment>
<dbReference type="InterPro" id="IPR017972">
    <property type="entry name" value="Cyt_P450_CS"/>
</dbReference>
<keyword evidence="8" id="KW-0349">Heme</keyword>
<keyword evidence="5 8" id="KW-0408">Iron</keyword>
<dbReference type="InterPro" id="IPR047146">
    <property type="entry name" value="Cyt_P450_E_CYP52_fungi"/>
</dbReference>
<dbReference type="PROSITE" id="PS00086">
    <property type="entry name" value="CYTOCHROME_P450"/>
    <property type="match status" value="1"/>
</dbReference>
<gene>
    <name evidence="9" type="ORF">BPAE_0097g00090</name>
</gene>
<dbReference type="PRINTS" id="PR00385">
    <property type="entry name" value="P450"/>
</dbReference>
<comment type="caution">
    <text evidence="9">The sequence shown here is derived from an EMBL/GenBank/DDBJ whole genome shotgun (WGS) entry which is preliminary data.</text>
</comment>
<dbReference type="Gene3D" id="1.10.630.10">
    <property type="entry name" value="Cytochrome P450"/>
    <property type="match status" value="1"/>
</dbReference>
<dbReference type="CDD" id="cd11063">
    <property type="entry name" value="CYP52"/>
    <property type="match status" value="1"/>
</dbReference>
<dbReference type="InterPro" id="IPR002974">
    <property type="entry name" value="Cyt_P450_E_CYP52_ascomycetes"/>
</dbReference>
<dbReference type="GO" id="GO:0005506">
    <property type="term" value="F:iron ion binding"/>
    <property type="evidence" value="ECO:0007669"/>
    <property type="project" value="InterPro"/>
</dbReference>
<protein>
    <recommendedName>
        <fullName evidence="11">Cytochrome P450 alkane hydroxylase</fullName>
    </recommendedName>
</protein>
<dbReference type="PANTHER" id="PTHR24287:SF17">
    <property type="entry name" value="P450, PUTATIVE (EUROFUNG)-RELATED"/>
    <property type="match status" value="1"/>
</dbReference>
<comment type="similarity">
    <text evidence="2 8">Belongs to the cytochrome P450 family.</text>
</comment>
<dbReference type="PANTHER" id="PTHR24287">
    <property type="entry name" value="P450, PUTATIVE (EUROFUNG)-RELATED"/>
    <property type="match status" value="1"/>
</dbReference>
<evidence type="ECO:0000256" key="8">
    <source>
        <dbReference type="RuleBase" id="RU000461"/>
    </source>
</evidence>
<dbReference type="GO" id="GO:0020037">
    <property type="term" value="F:heme binding"/>
    <property type="evidence" value="ECO:0007669"/>
    <property type="project" value="InterPro"/>
</dbReference>
<evidence type="ECO:0000256" key="7">
    <source>
        <dbReference type="ARBA" id="ARBA00023033"/>
    </source>
</evidence>
<evidence type="ECO:0000256" key="2">
    <source>
        <dbReference type="ARBA" id="ARBA00010617"/>
    </source>
</evidence>
<proteinExistence type="inferred from homology"/>
<evidence type="ECO:0000256" key="3">
    <source>
        <dbReference type="ARBA" id="ARBA00022723"/>
    </source>
</evidence>
<dbReference type="PRINTS" id="PR01239">
    <property type="entry name" value="EP450IICYP52"/>
</dbReference>
<keyword evidence="6" id="KW-0843">Virulence</keyword>
<evidence type="ECO:0000256" key="4">
    <source>
        <dbReference type="ARBA" id="ARBA00023002"/>
    </source>
</evidence>